<proteinExistence type="predicted"/>
<accession>A0A7L9WK06</accession>
<reference evidence="1 2" key="1">
    <citation type="submission" date="2019-10" db="EMBL/GenBank/DDBJ databases">
        <title>Pseudopuniceibacterium sp. HQ09 islated from Antarctica.</title>
        <authorList>
            <person name="Liao L."/>
            <person name="Su S."/>
            <person name="Chen B."/>
            <person name="Yu Y."/>
        </authorList>
    </citation>
    <scope>NUCLEOTIDE SEQUENCE [LARGE SCALE GENOMIC DNA]</scope>
    <source>
        <strain evidence="1 2">HQ09</strain>
    </source>
</reference>
<dbReference type="EMBL" id="CP045201">
    <property type="protein sequence ID" value="QOL80725.1"/>
    <property type="molecule type" value="Genomic_DNA"/>
</dbReference>
<sequence>MSEHHTPLLRHLILTSALLLSLGACNRPPALDATLSAENRAAARPRLVPASQILSRATTEARLAPVDDDALAARAEALRQRAETLRQAEIGL</sequence>
<dbReference type="Proteomes" id="UP000594118">
    <property type="component" value="Chromosome"/>
</dbReference>
<dbReference type="AlphaFoldDB" id="A0A7L9WK06"/>
<name>A0A7L9WK06_9RHOB</name>
<evidence type="ECO:0000313" key="2">
    <source>
        <dbReference type="Proteomes" id="UP000594118"/>
    </source>
</evidence>
<organism evidence="1 2">
    <name type="scientific">Pseudooceanicola spongiae</name>
    <dbReference type="NCBI Taxonomy" id="2613965"/>
    <lineage>
        <taxon>Bacteria</taxon>
        <taxon>Pseudomonadati</taxon>
        <taxon>Pseudomonadota</taxon>
        <taxon>Alphaproteobacteria</taxon>
        <taxon>Rhodobacterales</taxon>
        <taxon>Paracoccaceae</taxon>
        <taxon>Pseudooceanicola</taxon>
    </lineage>
</organism>
<dbReference type="RefSeq" id="WP_193083046.1">
    <property type="nucleotide sequence ID" value="NZ_CP045201.1"/>
</dbReference>
<protein>
    <submittedName>
        <fullName evidence="1">Uncharacterized protein</fullName>
    </submittedName>
</protein>
<dbReference type="KEGG" id="pshq:F3W81_07800"/>
<evidence type="ECO:0000313" key="1">
    <source>
        <dbReference type="EMBL" id="QOL80725.1"/>
    </source>
</evidence>
<gene>
    <name evidence="1" type="ORF">F3W81_07800</name>
</gene>
<keyword evidence="2" id="KW-1185">Reference proteome</keyword>